<organism evidence="2 3">
    <name type="scientific">Rhodopirellula halodulae</name>
    <dbReference type="NCBI Taxonomy" id="2894198"/>
    <lineage>
        <taxon>Bacteria</taxon>
        <taxon>Pseudomonadati</taxon>
        <taxon>Planctomycetota</taxon>
        <taxon>Planctomycetia</taxon>
        <taxon>Pirellulales</taxon>
        <taxon>Pirellulaceae</taxon>
        <taxon>Rhodopirellula</taxon>
    </lineage>
</organism>
<reference evidence="2" key="1">
    <citation type="submission" date="2021-11" db="EMBL/GenBank/DDBJ databases">
        <title>Genome sequence.</title>
        <authorList>
            <person name="Sun Q."/>
        </authorList>
    </citation>
    <scope>NUCLEOTIDE SEQUENCE</scope>
    <source>
        <strain evidence="2">JC740</strain>
    </source>
</reference>
<accession>A0ABS8NES9</accession>
<dbReference type="EMBL" id="JAJKFW010000014">
    <property type="protein sequence ID" value="MCC9642060.1"/>
    <property type="molecule type" value="Genomic_DNA"/>
</dbReference>
<evidence type="ECO:0000313" key="3">
    <source>
        <dbReference type="Proteomes" id="UP001430306"/>
    </source>
</evidence>
<evidence type="ECO:0000256" key="1">
    <source>
        <dbReference type="SAM" id="Phobius"/>
    </source>
</evidence>
<sequence length="141" mass="14640">MSSLLKNALAFVAGVVSGSVVNMSIILVGTALIPVPDGVDMSDMERFSENLRLLKPVNFLTPFLAHAIGTLAGAWVAAKLAVSANMKIALGIGAFFLLGGIMMVAMYGGPLWFAILDLLVAYVPMGYLGGKLAGAKKVRAA</sequence>
<name>A0ABS8NES9_9BACT</name>
<keyword evidence="1" id="KW-0812">Transmembrane</keyword>
<keyword evidence="1" id="KW-0472">Membrane</keyword>
<feature type="transmembrane region" description="Helical" evidence="1">
    <location>
        <begin position="88"/>
        <end position="105"/>
    </location>
</feature>
<feature type="transmembrane region" description="Helical" evidence="1">
    <location>
        <begin position="7"/>
        <end position="33"/>
    </location>
</feature>
<feature type="transmembrane region" description="Helical" evidence="1">
    <location>
        <begin position="111"/>
        <end position="129"/>
    </location>
</feature>
<dbReference type="RefSeq" id="WP_230272682.1">
    <property type="nucleotide sequence ID" value="NZ_JAJKFW010000014.1"/>
</dbReference>
<keyword evidence="1" id="KW-1133">Transmembrane helix</keyword>
<feature type="transmembrane region" description="Helical" evidence="1">
    <location>
        <begin position="53"/>
        <end position="76"/>
    </location>
</feature>
<proteinExistence type="predicted"/>
<keyword evidence="3" id="KW-1185">Reference proteome</keyword>
<gene>
    <name evidence="2" type="ORF">LOC71_07220</name>
</gene>
<comment type="caution">
    <text evidence="2">The sequence shown here is derived from an EMBL/GenBank/DDBJ whole genome shotgun (WGS) entry which is preliminary data.</text>
</comment>
<protein>
    <submittedName>
        <fullName evidence="2">Uncharacterized protein</fullName>
    </submittedName>
</protein>
<dbReference type="Proteomes" id="UP001430306">
    <property type="component" value="Unassembled WGS sequence"/>
</dbReference>
<evidence type="ECO:0000313" key="2">
    <source>
        <dbReference type="EMBL" id="MCC9642060.1"/>
    </source>
</evidence>